<protein>
    <submittedName>
        <fullName evidence="2">SAF domain-containing protein</fullName>
    </submittedName>
</protein>
<dbReference type="CDD" id="cd11614">
    <property type="entry name" value="SAF_CpaB_FlgA_like"/>
    <property type="match status" value="1"/>
</dbReference>
<dbReference type="InterPro" id="IPR013974">
    <property type="entry name" value="SAF"/>
</dbReference>
<comment type="caution">
    <text evidence="2">The sequence shown here is derived from an EMBL/GenBank/DDBJ whole genome shotgun (WGS) entry which is preliminary data.</text>
</comment>
<proteinExistence type="predicted"/>
<name>A0ABW5GID3_9PSEU</name>
<dbReference type="SMART" id="SM00858">
    <property type="entry name" value="SAF"/>
    <property type="match status" value="1"/>
</dbReference>
<accession>A0ABW5GID3</accession>
<dbReference type="RefSeq" id="WP_378214087.1">
    <property type="nucleotide sequence ID" value="NZ_BAABHG010000006.1"/>
</dbReference>
<reference evidence="3" key="1">
    <citation type="journal article" date="2019" name="Int. J. Syst. Evol. Microbiol.">
        <title>The Global Catalogue of Microorganisms (GCM) 10K type strain sequencing project: providing services to taxonomists for standard genome sequencing and annotation.</title>
        <authorList>
            <consortium name="The Broad Institute Genomics Platform"/>
            <consortium name="The Broad Institute Genome Sequencing Center for Infectious Disease"/>
            <person name="Wu L."/>
            <person name="Ma J."/>
        </authorList>
    </citation>
    <scope>NUCLEOTIDE SEQUENCE [LARGE SCALE GENOMIC DNA]</scope>
    <source>
        <strain evidence="3">CGMCC 4.7643</strain>
    </source>
</reference>
<sequence>MHALLRTHLPALARLPVPGWLRGRRARSLRRWLAAGLLLTGSLTLLLPASARGAPATPTVVTARDLPAGTVLRAADVKVAEVPDPLRPTGALGDPRVLEGRLLAGPARAGEPLTDVRLVGESIPGSGDPSMSTVPVRLADAGVAELLRPGQRVDVVAATEAGHPASVLASQAVVVTVGRAEAGGARSIGPPEKGPLVLLTLPATVATQVAAASLERPVTVTLR</sequence>
<evidence type="ECO:0000313" key="2">
    <source>
        <dbReference type="EMBL" id="MFD2460592.1"/>
    </source>
</evidence>
<gene>
    <name evidence="2" type="ORF">ACFSYJ_18440</name>
</gene>
<dbReference type="Proteomes" id="UP001597419">
    <property type="component" value="Unassembled WGS sequence"/>
</dbReference>
<feature type="domain" description="SAF" evidence="1">
    <location>
        <begin position="57"/>
        <end position="119"/>
    </location>
</feature>
<organism evidence="2 3">
    <name type="scientific">Amycolatopsis samaneae</name>
    <dbReference type="NCBI Taxonomy" id="664691"/>
    <lineage>
        <taxon>Bacteria</taxon>
        <taxon>Bacillati</taxon>
        <taxon>Actinomycetota</taxon>
        <taxon>Actinomycetes</taxon>
        <taxon>Pseudonocardiales</taxon>
        <taxon>Pseudonocardiaceae</taxon>
        <taxon>Amycolatopsis</taxon>
    </lineage>
</organism>
<keyword evidence="3" id="KW-1185">Reference proteome</keyword>
<dbReference type="Pfam" id="PF08666">
    <property type="entry name" value="SAF"/>
    <property type="match status" value="1"/>
</dbReference>
<evidence type="ECO:0000259" key="1">
    <source>
        <dbReference type="SMART" id="SM00858"/>
    </source>
</evidence>
<dbReference type="EMBL" id="JBHUKU010000009">
    <property type="protein sequence ID" value="MFD2460592.1"/>
    <property type="molecule type" value="Genomic_DNA"/>
</dbReference>
<evidence type="ECO:0000313" key="3">
    <source>
        <dbReference type="Proteomes" id="UP001597419"/>
    </source>
</evidence>